<dbReference type="EMBL" id="JAYKXN010000008">
    <property type="protein sequence ID" value="KAK7264745.1"/>
    <property type="molecule type" value="Genomic_DNA"/>
</dbReference>
<organism evidence="1 2">
    <name type="scientific">Clitoria ternatea</name>
    <name type="common">Butterfly pea</name>
    <dbReference type="NCBI Taxonomy" id="43366"/>
    <lineage>
        <taxon>Eukaryota</taxon>
        <taxon>Viridiplantae</taxon>
        <taxon>Streptophyta</taxon>
        <taxon>Embryophyta</taxon>
        <taxon>Tracheophyta</taxon>
        <taxon>Spermatophyta</taxon>
        <taxon>Magnoliopsida</taxon>
        <taxon>eudicotyledons</taxon>
        <taxon>Gunneridae</taxon>
        <taxon>Pentapetalae</taxon>
        <taxon>rosids</taxon>
        <taxon>fabids</taxon>
        <taxon>Fabales</taxon>
        <taxon>Fabaceae</taxon>
        <taxon>Papilionoideae</taxon>
        <taxon>50 kb inversion clade</taxon>
        <taxon>NPAAA clade</taxon>
        <taxon>indigoferoid/millettioid clade</taxon>
        <taxon>Phaseoleae</taxon>
        <taxon>Clitoria</taxon>
    </lineage>
</organism>
<evidence type="ECO:0000313" key="1">
    <source>
        <dbReference type="EMBL" id="KAK7264745.1"/>
    </source>
</evidence>
<reference evidence="1 2" key="1">
    <citation type="submission" date="2024-01" db="EMBL/GenBank/DDBJ databases">
        <title>The genomes of 5 underutilized Papilionoideae crops provide insights into root nodulation and disease resistance.</title>
        <authorList>
            <person name="Yuan L."/>
        </authorList>
    </citation>
    <scope>NUCLEOTIDE SEQUENCE [LARGE SCALE GENOMIC DNA]</scope>
    <source>
        <strain evidence="1">LY-2023</strain>
        <tissue evidence="1">Leaf</tissue>
    </source>
</reference>
<name>A0AAN9I5U5_CLITE</name>
<keyword evidence="2" id="KW-1185">Reference proteome</keyword>
<comment type="caution">
    <text evidence="1">The sequence shown here is derived from an EMBL/GenBank/DDBJ whole genome shotgun (WGS) entry which is preliminary data.</text>
</comment>
<proteinExistence type="predicted"/>
<protein>
    <submittedName>
        <fullName evidence="1">Uncharacterized protein</fullName>
    </submittedName>
</protein>
<gene>
    <name evidence="1" type="ORF">RJT34_32355</name>
</gene>
<accession>A0AAN9I5U5</accession>
<evidence type="ECO:0000313" key="2">
    <source>
        <dbReference type="Proteomes" id="UP001359559"/>
    </source>
</evidence>
<dbReference type="AlphaFoldDB" id="A0AAN9I5U5"/>
<sequence>MHASPGLHRMTKLTLGFGCTYSLSGENGGIQLGHIARRLIVSSTSTFITYHHFITNPATTTTTINVSLVRNSPQSHSHSHLYEIRVYASSPLRSGIGSASNRSLLRMLLRFL</sequence>
<dbReference type="Proteomes" id="UP001359559">
    <property type="component" value="Unassembled WGS sequence"/>
</dbReference>